<accession>A0A0B5QEN9</accession>
<dbReference type="AlphaFoldDB" id="A0A0B5QEN9"/>
<dbReference type="EMBL" id="CP010086">
    <property type="protein sequence ID" value="AJH00710.2"/>
    <property type="molecule type" value="Genomic_DNA"/>
</dbReference>
<sequence>MKKFIYALVFFFFISSSIVISPCMAENKILKRGFYKVEDLNLSLDATHTVQNNSFNERIYIFILDSTETPIQAIRIWPQSQKFNLFPLKAGYKIIITGDGELVIS</sequence>
<organism evidence="1 2">
    <name type="scientific">Clostridium beijerinckii</name>
    <name type="common">Clostridium MP</name>
    <dbReference type="NCBI Taxonomy" id="1520"/>
    <lineage>
        <taxon>Bacteria</taxon>
        <taxon>Bacillati</taxon>
        <taxon>Bacillota</taxon>
        <taxon>Clostridia</taxon>
        <taxon>Eubacteriales</taxon>
        <taxon>Clostridiaceae</taxon>
        <taxon>Clostridium</taxon>
    </lineage>
</organism>
<name>A0A0B5QEN9_CLOBE</name>
<reference evidence="2" key="1">
    <citation type="submission" date="2014-12" db="EMBL/GenBank/DDBJ databases">
        <title>Genome sequence of Clostridium beijerinckii strain 59B.</title>
        <authorList>
            <person name="Little G.T."/>
            <person name="Minton N.P."/>
        </authorList>
    </citation>
    <scope>NUCLEOTIDE SEQUENCE [LARGE SCALE GENOMIC DNA]</scope>
    <source>
        <strain evidence="2">59B</strain>
    </source>
</reference>
<dbReference type="RefSeq" id="WP_041898634.1">
    <property type="nucleotide sequence ID" value="NZ_CP010086.2"/>
</dbReference>
<protein>
    <submittedName>
        <fullName evidence="1">Uncharacterized protein</fullName>
    </submittedName>
</protein>
<dbReference type="OrthoDB" id="1936728at2"/>
<dbReference type="KEGG" id="cbei:LF65_04168"/>
<gene>
    <name evidence="1" type="ORF">LF65_04168</name>
</gene>
<evidence type="ECO:0000313" key="2">
    <source>
        <dbReference type="Proteomes" id="UP000031866"/>
    </source>
</evidence>
<dbReference type="Proteomes" id="UP000031866">
    <property type="component" value="Chromosome"/>
</dbReference>
<evidence type="ECO:0000313" key="1">
    <source>
        <dbReference type="EMBL" id="AJH00710.2"/>
    </source>
</evidence>
<proteinExistence type="predicted"/>